<feature type="domain" description="DUF5618" evidence="2">
    <location>
        <begin position="12"/>
        <end position="128"/>
    </location>
</feature>
<dbReference type="EMBL" id="FNAN01000004">
    <property type="protein sequence ID" value="SDE24563.1"/>
    <property type="molecule type" value="Genomic_DNA"/>
</dbReference>
<organism evidence="3 4">
    <name type="scientific">Dyadobacter soli</name>
    <dbReference type="NCBI Taxonomy" id="659014"/>
    <lineage>
        <taxon>Bacteria</taxon>
        <taxon>Pseudomonadati</taxon>
        <taxon>Bacteroidota</taxon>
        <taxon>Cytophagia</taxon>
        <taxon>Cytophagales</taxon>
        <taxon>Spirosomataceae</taxon>
        <taxon>Dyadobacter</taxon>
    </lineage>
</organism>
<proteinExistence type="predicted"/>
<evidence type="ECO:0000313" key="4">
    <source>
        <dbReference type="Proteomes" id="UP000198748"/>
    </source>
</evidence>
<evidence type="ECO:0000259" key="2">
    <source>
        <dbReference type="Pfam" id="PF18498"/>
    </source>
</evidence>
<keyword evidence="1" id="KW-0175">Coiled coil</keyword>
<name>A0A1G7BC15_9BACT</name>
<evidence type="ECO:0000313" key="3">
    <source>
        <dbReference type="EMBL" id="SDE24563.1"/>
    </source>
</evidence>
<dbReference type="STRING" id="659014.SAMN04487996_104151"/>
<sequence>MIKKQELSAQEAITEAKRYLNNAKDILREKGAKEDGFYQDSKYVKMAGHTAYSGVLFALDHYLGKKTKGRKDVEWYKSNLAQQDRKILQTFVSVYEQLHLVMAYDGVGDAEVVKLGFQRAERIIDWIELRSAA</sequence>
<dbReference type="RefSeq" id="WP_090148012.1">
    <property type="nucleotide sequence ID" value="NZ_FNAN01000004.1"/>
</dbReference>
<dbReference type="Proteomes" id="UP000198748">
    <property type="component" value="Unassembled WGS sequence"/>
</dbReference>
<keyword evidence="4" id="KW-1185">Reference proteome</keyword>
<accession>A0A1G7BC15</accession>
<dbReference type="Pfam" id="PF18498">
    <property type="entry name" value="DUF5618"/>
    <property type="match status" value="1"/>
</dbReference>
<dbReference type="AlphaFoldDB" id="A0A1G7BC15"/>
<evidence type="ECO:0000256" key="1">
    <source>
        <dbReference type="SAM" id="Coils"/>
    </source>
</evidence>
<dbReference type="InterPro" id="IPR040988">
    <property type="entry name" value="DUF5618"/>
</dbReference>
<dbReference type="Gene3D" id="1.20.120.330">
    <property type="entry name" value="Nucleotidyltransferases domain 2"/>
    <property type="match status" value="1"/>
</dbReference>
<feature type="coiled-coil region" evidence="1">
    <location>
        <begin position="2"/>
        <end position="29"/>
    </location>
</feature>
<dbReference type="OrthoDB" id="957519at2"/>
<protein>
    <recommendedName>
        <fullName evidence="2">DUF5618 domain-containing protein</fullName>
    </recommendedName>
</protein>
<gene>
    <name evidence="3" type="ORF">SAMN04487996_104151</name>
</gene>
<reference evidence="4" key="1">
    <citation type="submission" date="2016-10" db="EMBL/GenBank/DDBJ databases">
        <authorList>
            <person name="Varghese N."/>
            <person name="Submissions S."/>
        </authorList>
    </citation>
    <scope>NUCLEOTIDE SEQUENCE [LARGE SCALE GENOMIC DNA]</scope>
    <source>
        <strain evidence="4">DSM 25329</strain>
    </source>
</reference>